<feature type="compositionally biased region" description="Polar residues" evidence="1">
    <location>
        <begin position="16"/>
        <end position="25"/>
    </location>
</feature>
<accession>A0A6H1ZDH8</accession>
<proteinExistence type="predicted"/>
<evidence type="ECO:0000313" key="2">
    <source>
        <dbReference type="EMBL" id="QJA45512.1"/>
    </source>
</evidence>
<reference evidence="2" key="1">
    <citation type="submission" date="2020-03" db="EMBL/GenBank/DDBJ databases">
        <title>The deep terrestrial virosphere.</title>
        <authorList>
            <person name="Holmfeldt K."/>
            <person name="Nilsson E."/>
            <person name="Simone D."/>
            <person name="Lopez-Fernandez M."/>
            <person name="Wu X."/>
            <person name="de Brujin I."/>
            <person name="Lundin D."/>
            <person name="Andersson A."/>
            <person name="Bertilsson S."/>
            <person name="Dopson M."/>
        </authorList>
    </citation>
    <scope>NUCLEOTIDE SEQUENCE</scope>
    <source>
        <strain evidence="2">TM448A00246</strain>
    </source>
</reference>
<name>A0A6H1ZDH8_9ZZZZ</name>
<dbReference type="EMBL" id="MT143992">
    <property type="protein sequence ID" value="QJA45512.1"/>
    <property type="molecule type" value="Genomic_DNA"/>
</dbReference>
<protein>
    <submittedName>
        <fullName evidence="2">Uncharacterized protein</fullName>
    </submittedName>
</protein>
<organism evidence="2">
    <name type="scientific">viral metagenome</name>
    <dbReference type="NCBI Taxonomy" id="1070528"/>
    <lineage>
        <taxon>unclassified sequences</taxon>
        <taxon>metagenomes</taxon>
        <taxon>organismal metagenomes</taxon>
    </lineage>
</organism>
<feature type="region of interest" description="Disordered" evidence="1">
    <location>
        <begin position="12"/>
        <end position="31"/>
    </location>
</feature>
<evidence type="ECO:0000256" key="1">
    <source>
        <dbReference type="SAM" id="MobiDB-lite"/>
    </source>
</evidence>
<sequence length="64" mass="7491">MDFLWKSVIRRKATRGHQTPGNTKSPGCRADTKDRTFAKRSRAYKMRGFDDWCKKCDLALGIRR</sequence>
<dbReference type="AlphaFoldDB" id="A0A6H1ZDH8"/>
<gene>
    <name evidence="2" type="ORF">TM448A00246_0003</name>
</gene>